<name>A0A7X5UN26_9PSEU</name>
<proteinExistence type="predicted"/>
<dbReference type="RefSeq" id="WP_167167784.1">
    <property type="nucleotide sequence ID" value="NZ_JAAOYM010000001.1"/>
</dbReference>
<dbReference type="Proteomes" id="UP000545493">
    <property type="component" value="Unassembled WGS sequence"/>
</dbReference>
<evidence type="ECO:0000313" key="1">
    <source>
        <dbReference type="EMBL" id="NIJ11040.1"/>
    </source>
</evidence>
<accession>A0A7X5UN26</accession>
<dbReference type="InterPro" id="IPR011101">
    <property type="entry name" value="DUF5131"/>
</dbReference>
<keyword evidence="2" id="KW-1185">Reference proteome</keyword>
<comment type="caution">
    <text evidence="1">The sequence shown here is derived from an EMBL/GenBank/DDBJ whole genome shotgun (WGS) entry which is preliminary data.</text>
</comment>
<organism evidence="1 2">
    <name type="scientific">Saccharomonospora amisosensis</name>
    <dbReference type="NCBI Taxonomy" id="1128677"/>
    <lineage>
        <taxon>Bacteria</taxon>
        <taxon>Bacillati</taxon>
        <taxon>Actinomycetota</taxon>
        <taxon>Actinomycetes</taxon>
        <taxon>Pseudonocardiales</taxon>
        <taxon>Pseudonocardiaceae</taxon>
        <taxon>Saccharomonospora</taxon>
    </lineage>
</organism>
<dbReference type="EMBL" id="JAAOYM010000001">
    <property type="protein sequence ID" value="NIJ11040.1"/>
    <property type="molecule type" value="Genomic_DNA"/>
</dbReference>
<protein>
    <submittedName>
        <fullName evidence="1">Protein gp37</fullName>
    </submittedName>
</protein>
<gene>
    <name evidence="1" type="ORF">FHU38_001384</name>
</gene>
<reference evidence="1 2" key="1">
    <citation type="submission" date="2020-03" db="EMBL/GenBank/DDBJ databases">
        <title>Sequencing the genomes of 1000 actinobacteria strains.</title>
        <authorList>
            <person name="Klenk H.-P."/>
        </authorList>
    </citation>
    <scope>NUCLEOTIDE SEQUENCE [LARGE SCALE GENOMIC DNA]</scope>
    <source>
        <strain evidence="1 2">DSM 45685</strain>
    </source>
</reference>
<sequence>MSATTGIEWTDATWNPVTGCTTVSAGCDHCYAKTFAERWRGTKGHHFERGFDVQLRPDKLELPLRWRKPRRVFVNSMSDLFHADVPDEFIARVFAVMALTPQHTYQILTKRHARMRSLLSNVNFAHLVAEQGRAHHIGCQQDWLAVGAMLGREPLPNVWLGVSVENQRWADIRIPALLDTPAAVRFLSCEPLLGPVDLGVSIPIGPQDTREPMVHWVIAGGESGHGARPMHPDWARSLRDQCHAAGVPFLFKQWGEWAPDETHPAAGGGSGPRRHCFPDGTVMRRVGKHRAGRVLDGRTWDEFPRRGVA</sequence>
<dbReference type="Pfam" id="PF07505">
    <property type="entry name" value="DUF5131"/>
    <property type="match status" value="1"/>
</dbReference>
<evidence type="ECO:0000313" key="2">
    <source>
        <dbReference type="Proteomes" id="UP000545493"/>
    </source>
</evidence>
<dbReference type="AlphaFoldDB" id="A0A7X5UN26"/>